<proteinExistence type="predicted"/>
<feature type="region of interest" description="Disordered" evidence="1">
    <location>
        <begin position="1"/>
        <end position="82"/>
    </location>
</feature>
<accession>H3GLT1</accession>
<protein>
    <submittedName>
        <fullName evidence="2">Uncharacterized protein</fullName>
    </submittedName>
</protein>
<dbReference type="AlphaFoldDB" id="H3GLT1"/>
<dbReference type="Proteomes" id="UP000005238">
    <property type="component" value="Unassembled WGS sequence"/>
</dbReference>
<dbReference type="EnsemblProtists" id="Phyra77383">
    <property type="protein sequence ID" value="Phyra77383"/>
    <property type="gene ID" value="Phyra77383"/>
</dbReference>
<dbReference type="VEuPathDB" id="FungiDB:KRP23_11561"/>
<evidence type="ECO:0000256" key="1">
    <source>
        <dbReference type="SAM" id="MobiDB-lite"/>
    </source>
</evidence>
<keyword evidence="3" id="KW-1185">Reference proteome</keyword>
<dbReference type="InParanoid" id="H3GLT1"/>
<evidence type="ECO:0000313" key="3">
    <source>
        <dbReference type="Proteomes" id="UP000005238"/>
    </source>
</evidence>
<name>H3GLT1_PHYRM</name>
<dbReference type="eggNOG" id="ENOG502SS8W">
    <property type="taxonomic scope" value="Eukaryota"/>
</dbReference>
<feature type="compositionally biased region" description="Basic and acidic residues" evidence="1">
    <location>
        <begin position="28"/>
        <end position="40"/>
    </location>
</feature>
<dbReference type="HOGENOM" id="CLU_964646_0_0_1"/>
<reference evidence="3" key="1">
    <citation type="journal article" date="2006" name="Science">
        <title>Phytophthora genome sequences uncover evolutionary origins and mechanisms of pathogenesis.</title>
        <authorList>
            <person name="Tyler B.M."/>
            <person name="Tripathy S."/>
            <person name="Zhang X."/>
            <person name="Dehal P."/>
            <person name="Jiang R.H."/>
            <person name="Aerts A."/>
            <person name="Arredondo F.D."/>
            <person name="Baxter L."/>
            <person name="Bensasson D."/>
            <person name="Beynon J.L."/>
            <person name="Chapman J."/>
            <person name="Damasceno C.M."/>
            <person name="Dorrance A.E."/>
            <person name="Dou D."/>
            <person name="Dickerman A.W."/>
            <person name="Dubchak I.L."/>
            <person name="Garbelotto M."/>
            <person name="Gijzen M."/>
            <person name="Gordon S.G."/>
            <person name="Govers F."/>
            <person name="Grunwald N.J."/>
            <person name="Huang W."/>
            <person name="Ivors K.L."/>
            <person name="Jones R.W."/>
            <person name="Kamoun S."/>
            <person name="Krampis K."/>
            <person name="Lamour K.H."/>
            <person name="Lee M.K."/>
            <person name="McDonald W.H."/>
            <person name="Medina M."/>
            <person name="Meijer H.J."/>
            <person name="Nordberg E.K."/>
            <person name="Maclean D.J."/>
            <person name="Ospina-Giraldo M.D."/>
            <person name="Morris P.F."/>
            <person name="Phuntumart V."/>
            <person name="Putnam N.H."/>
            <person name="Rash S."/>
            <person name="Rose J.K."/>
            <person name="Sakihama Y."/>
            <person name="Salamov A.A."/>
            <person name="Savidor A."/>
            <person name="Scheuring C.F."/>
            <person name="Smith B.M."/>
            <person name="Sobral B.W."/>
            <person name="Terry A."/>
            <person name="Torto-Alalibo T.A."/>
            <person name="Win J."/>
            <person name="Xu Z."/>
            <person name="Zhang H."/>
            <person name="Grigoriev I.V."/>
            <person name="Rokhsar D.S."/>
            <person name="Boore J.L."/>
        </authorList>
    </citation>
    <scope>NUCLEOTIDE SEQUENCE [LARGE SCALE GENOMIC DNA]</scope>
    <source>
        <strain evidence="3">Pr102</strain>
    </source>
</reference>
<organism evidence="2 3">
    <name type="scientific">Phytophthora ramorum</name>
    <name type="common">Sudden oak death agent</name>
    <dbReference type="NCBI Taxonomy" id="164328"/>
    <lineage>
        <taxon>Eukaryota</taxon>
        <taxon>Sar</taxon>
        <taxon>Stramenopiles</taxon>
        <taxon>Oomycota</taxon>
        <taxon>Peronosporomycetes</taxon>
        <taxon>Peronosporales</taxon>
        <taxon>Peronosporaceae</taxon>
        <taxon>Phytophthora</taxon>
    </lineage>
</organism>
<dbReference type="VEuPathDB" id="FungiDB:KRP22_11063"/>
<feature type="region of interest" description="Disordered" evidence="1">
    <location>
        <begin position="268"/>
        <end position="289"/>
    </location>
</feature>
<dbReference type="EMBL" id="DS566021">
    <property type="status" value="NOT_ANNOTATED_CDS"/>
    <property type="molecule type" value="Genomic_DNA"/>
</dbReference>
<evidence type="ECO:0000313" key="2">
    <source>
        <dbReference type="EnsemblProtists" id="Phyra77383"/>
    </source>
</evidence>
<reference evidence="2" key="2">
    <citation type="submission" date="2015-06" db="UniProtKB">
        <authorList>
            <consortium name="EnsemblProtists"/>
        </authorList>
    </citation>
    <scope>IDENTIFICATION</scope>
    <source>
        <strain evidence="2">Pr102</strain>
    </source>
</reference>
<sequence length="289" mass="32225">MPPRAGSRSRRRSSDKLPALRPSGSNQRDADAVAQWDDRHRRLRRRKRRELEPLPQLARRCPSSSDSSEVDDSSASVSDEDVRVPPSTITTMRSQRMRSLAAMSKLQYDAATTIQQAQDFLDIFLRQEVTNLVPVCLLDVLRETCSQEATTTKRREDLAASLAGSVLSSLIDECIRDVFHGVLQAMVKAYLVQRLDLSRAATPPVHAVAADVLNDWVKELVAELLPEVIVELTSEYTARQQHEQIWEELLHDELQSLAADAVPVNSTTSALQQTDQVNSADNAHSNPPL</sequence>
<feature type="compositionally biased region" description="Low complexity" evidence="1">
    <location>
        <begin position="63"/>
        <end position="77"/>
    </location>
</feature>
<dbReference type="OMA" id="HEQIWEE"/>